<dbReference type="InterPro" id="IPR005829">
    <property type="entry name" value="Sugar_transporter_CS"/>
</dbReference>
<feature type="transmembrane region" description="Helical" evidence="8">
    <location>
        <begin position="104"/>
        <end position="125"/>
    </location>
</feature>
<feature type="transmembrane region" description="Helical" evidence="8">
    <location>
        <begin position="205"/>
        <end position="224"/>
    </location>
</feature>
<evidence type="ECO:0000256" key="1">
    <source>
        <dbReference type="ARBA" id="ARBA00004651"/>
    </source>
</evidence>
<feature type="transmembrane region" description="Helical" evidence="8">
    <location>
        <begin position="179"/>
        <end position="199"/>
    </location>
</feature>
<evidence type="ECO:0000256" key="2">
    <source>
        <dbReference type="ARBA" id="ARBA00022448"/>
    </source>
</evidence>
<feature type="transmembrane region" description="Helical" evidence="8">
    <location>
        <begin position="440"/>
        <end position="461"/>
    </location>
</feature>
<dbReference type="CDD" id="cd17369">
    <property type="entry name" value="MFS_ShiA_like"/>
    <property type="match status" value="1"/>
</dbReference>
<keyword evidence="3" id="KW-1003">Cell membrane</keyword>
<feature type="domain" description="Major facilitator superfamily (MFS) profile" evidence="9">
    <location>
        <begin position="30"/>
        <end position="466"/>
    </location>
</feature>
<dbReference type="Gene3D" id="1.20.1250.20">
    <property type="entry name" value="MFS general substrate transporter like domains"/>
    <property type="match status" value="1"/>
</dbReference>
<dbReference type="InterPro" id="IPR005828">
    <property type="entry name" value="MFS_sugar_transport-like"/>
</dbReference>
<dbReference type="PANTHER" id="PTHR43045:SF2">
    <property type="entry name" value="INNER MEMBRANE METABOLITE TRANSPORT PROTEIN YHJE"/>
    <property type="match status" value="1"/>
</dbReference>
<protein>
    <submittedName>
        <fullName evidence="10">MFS transporter</fullName>
    </submittedName>
</protein>
<evidence type="ECO:0000313" key="10">
    <source>
        <dbReference type="EMBL" id="OAX52115.1"/>
    </source>
</evidence>
<sequence>MSTTTAPERAQPPQGSTSPAPARRNSPGRVIFSSLIGTTVEYYDFYIYATAAVLVFPSLFFPHQSGITGLLASFAVFGVAFIARPLGSVIFGHLGDRLGRKNTLVLALLLMGGGTFLIGCLPTALTPGWEVAAPTILVLLRFAQGMALAGEWSGAVLLATENAPVGKRALYGSVPQQGAPAGFIVANGLFLIITSQMAPESFETWGWRVPFWGSAILVFVGLWTRMKLLESESFTRVQESGKVAKVPALEVLRRSWKTVIIGTIAAVSNYVTFYFLTTFTLTYGTTAATEDAARVAAEKTGKAFDAASFVPGLGFSRSEFLLLMIGAVLLLVVGNVVGAVLAERWGRRKAMIGFHVVVAAFGLAVPWLLRGSDGEVFFALALGFFVFGLIFGPLGALLSELFPANTRYTGSALSYNIASILGAAVAPFIFIWLWGITGDIRLVGLYVAGAAVLSIIALLFVQEHTSTQDLAERIHD</sequence>
<evidence type="ECO:0000256" key="4">
    <source>
        <dbReference type="ARBA" id="ARBA00022692"/>
    </source>
</evidence>
<feature type="transmembrane region" description="Helical" evidence="8">
    <location>
        <begin position="352"/>
        <end position="370"/>
    </location>
</feature>
<dbReference type="Pfam" id="PF00083">
    <property type="entry name" value="Sugar_tr"/>
    <property type="match status" value="2"/>
</dbReference>
<keyword evidence="4 8" id="KW-0812">Transmembrane</keyword>
<proteinExistence type="predicted"/>
<dbReference type="RefSeq" id="WP_064725223.1">
    <property type="nucleotide sequence ID" value="NZ_LJBJ02000007.1"/>
</dbReference>
<dbReference type="Proteomes" id="UP000053171">
    <property type="component" value="Unassembled WGS sequence"/>
</dbReference>
<feature type="transmembrane region" description="Helical" evidence="8">
    <location>
        <begin position="376"/>
        <end position="401"/>
    </location>
</feature>
<organism evidence="10 11">
    <name type="scientific">Rothia kristinae</name>
    <dbReference type="NCBI Taxonomy" id="37923"/>
    <lineage>
        <taxon>Bacteria</taxon>
        <taxon>Bacillati</taxon>
        <taxon>Actinomycetota</taxon>
        <taxon>Actinomycetes</taxon>
        <taxon>Micrococcales</taxon>
        <taxon>Micrococcaceae</taxon>
        <taxon>Rothia</taxon>
    </lineage>
</organism>
<dbReference type="PANTHER" id="PTHR43045">
    <property type="entry name" value="SHIKIMATE TRANSPORTER"/>
    <property type="match status" value="1"/>
</dbReference>
<keyword evidence="11" id="KW-1185">Reference proteome</keyword>
<dbReference type="GO" id="GO:0005886">
    <property type="term" value="C:plasma membrane"/>
    <property type="evidence" value="ECO:0007669"/>
    <property type="project" value="UniProtKB-SubCell"/>
</dbReference>
<comment type="caution">
    <text evidence="10">The sequence shown here is derived from an EMBL/GenBank/DDBJ whole genome shotgun (WGS) entry which is preliminary data.</text>
</comment>
<dbReference type="EMBL" id="LJBJ02000007">
    <property type="protein sequence ID" value="OAX52115.1"/>
    <property type="molecule type" value="Genomic_DNA"/>
</dbReference>
<feature type="transmembrane region" description="Helical" evidence="8">
    <location>
        <begin position="42"/>
        <end position="61"/>
    </location>
</feature>
<keyword evidence="6 8" id="KW-0472">Membrane</keyword>
<gene>
    <name evidence="10" type="ORF">AN277_0204660</name>
</gene>
<feature type="transmembrane region" description="Helical" evidence="8">
    <location>
        <begin position="320"/>
        <end position="340"/>
    </location>
</feature>
<evidence type="ECO:0000256" key="8">
    <source>
        <dbReference type="SAM" id="Phobius"/>
    </source>
</evidence>
<comment type="subcellular location">
    <subcellularLocation>
        <location evidence="1">Cell membrane</location>
        <topology evidence="1">Multi-pass membrane protein</topology>
    </subcellularLocation>
</comment>
<dbReference type="SUPFAM" id="SSF103473">
    <property type="entry name" value="MFS general substrate transporter"/>
    <property type="match status" value="1"/>
</dbReference>
<dbReference type="AlphaFoldDB" id="A0A199NTH1"/>
<keyword evidence="5 8" id="KW-1133">Transmembrane helix</keyword>
<evidence type="ECO:0000256" key="6">
    <source>
        <dbReference type="ARBA" id="ARBA00023136"/>
    </source>
</evidence>
<dbReference type="GO" id="GO:0022857">
    <property type="term" value="F:transmembrane transporter activity"/>
    <property type="evidence" value="ECO:0007669"/>
    <property type="project" value="InterPro"/>
</dbReference>
<evidence type="ECO:0000256" key="5">
    <source>
        <dbReference type="ARBA" id="ARBA00022989"/>
    </source>
</evidence>
<dbReference type="InterPro" id="IPR036259">
    <property type="entry name" value="MFS_trans_sf"/>
</dbReference>
<accession>A0A199NTH1</accession>
<dbReference type="InterPro" id="IPR020846">
    <property type="entry name" value="MFS_dom"/>
</dbReference>
<dbReference type="PROSITE" id="PS50850">
    <property type="entry name" value="MFS"/>
    <property type="match status" value="1"/>
</dbReference>
<evidence type="ECO:0000256" key="3">
    <source>
        <dbReference type="ARBA" id="ARBA00022475"/>
    </source>
</evidence>
<keyword evidence="2" id="KW-0813">Transport</keyword>
<reference evidence="10" key="1">
    <citation type="submission" date="2016-06" db="EMBL/GenBank/DDBJ databases">
        <title>Identification of putative biosynthetic pathways for the production of bioactive secondary metabolites by the marine actinomycete Kocuria kristinae RUTW2-3.</title>
        <authorList>
            <person name="Waterworth S.C."/>
            <person name="Walmsley T.A."/>
            <person name="Matongo T."/>
            <person name="Davies-Coleman M.T."/>
            <person name="Dorrington R.A."/>
        </authorList>
    </citation>
    <scope>NUCLEOTIDE SEQUENCE [LARGE SCALE GENOMIC DNA]</scope>
    <source>
        <strain evidence="10">RUTW2-3</strain>
    </source>
</reference>
<feature type="transmembrane region" description="Helical" evidence="8">
    <location>
        <begin position="413"/>
        <end position="434"/>
    </location>
</feature>
<dbReference type="PROSITE" id="PS00216">
    <property type="entry name" value="SUGAR_TRANSPORT_1"/>
    <property type="match status" value="1"/>
</dbReference>
<feature type="region of interest" description="Disordered" evidence="7">
    <location>
        <begin position="1"/>
        <end position="25"/>
    </location>
</feature>
<name>A0A199NTH1_9MICC</name>
<evidence type="ECO:0000313" key="11">
    <source>
        <dbReference type="Proteomes" id="UP000053171"/>
    </source>
</evidence>
<evidence type="ECO:0000259" key="9">
    <source>
        <dbReference type="PROSITE" id="PS50850"/>
    </source>
</evidence>
<evidence type="ECO:0000256" key="7">
    <source>
        <dbReference type="SAM" id="MobiDB-lite"/>
    </source>
</evidence>
<feature type="transmembrane region" description="Helical" evidence="8">
    <location>
        <begin position="67"/>
        <end position="92"/>
    </location>
</feature>
<feature type="transmembrane region" description="Helical" evidence="8">
    <location>
        <begin position="258"/>
        <end position="276"/>
    </location>
</feature>